<dbReference type="STRING" id="33097.A0A150GMR7"/>
<dbReference type="AlphaFoldDB" id="A0A150GMR7"/>
<gene>
    <name evidence="1" type="ORF">GPECTOR_14g50</name>
</gene>
<comment type="caution">
    <text evidence="1">The sequence shown here is derived from an EMBL/GenBank/DDBJ whole genome shotgun (WGS) entry which is preliminary data.</text>
</comment>
<reference evidence="2" key="1">
    <citation type="journal article" date="2016" name="Nat. Commun.">
        <title>The Gonium pectorale genome demonstrates co-option of cell cycle regulation during the evolution of multicellularity.</title>
        <authorList>
            <person name="Hanschen E.R."/>
            <person name="Marriage T.N."/>
            <person name="Ferris P.J."/>
            <person name="Hamaji T."/>
            <person name="Toyoda A."/>
            <person name="Fujiyama A."/>
            <person name="Neme R."/>
            <person name="Noguchi H."/>
            <person name="Minakuchi Y."/>
            <person name="Suzuki M."/>
            <person name="Kawai-Toyooka H."/>
            <person name="Smith D.R."/>
            <person name="Sparks H."/>
            <person name="Anderson J."/>
            <person name="Bakaric R."/>
            <person name="Luria V."/>
            <person name="Karger A."/>
            <person name="Kirschner M.W."/>
            <person name="Durand P.M."/>
            <person name="Michod R.E."/>
            <person name="Nozaki H."/>
            <person name="Olson B.J."/>
        </authorList>
    </citation>
    <scope>NUCLEOTIDE SEQUENCE [LARGE SCALE GENOMIC DNA]</scope>
    <source>
        <strain evidence="2">NIES-2863</strain>
    </source>
</reference>
<sequence length="121" mass="13264">MTRIKNAHESDEAPKWKTLLTSAAAGYRPMDRRIAEAAPLAAAVKAVLSEHSSLQPEAQKLFTALDIGTLNTCVAGLDPEDTSSLWQLLAVNDTISSCEQRLTVVLVEHQFLNALSRLHKR</sequence>
<evidence type="ECO:0000313" key="1">
    <source>
        <dbReference type="EMBL" id="KXZ51065.1"/>
    </source>
</evidence>
<proteinExistence type="predicted"/>
<accession>A0A150GMR7</accession>
<name>A0A150GMR7_GONPE</name>
<dbReference type="Proteomes" id="UP000075714">
    <property type="component" value="Unassembled WGS sequence"/>
</dbReference>
<organism evidence="1 2">
    <name type="scientific">Gonium pectorale</name>
    <name type="common">Green alga</name>
    <dbReference type="NCBI Taxonomy" id="33097"/>
    <lineage>
        <taxon>Eukaryota</taxon>
        <taxon>Viridiplantae</taxon>
        <taxon>Chlorophyta</taxon>
        <taxon>core chlorophytes</taxon>
        <taxon>Chlorophyceae</taxon>
        <taxon>CS clade</taxon>
        <taxon>Chlamydomonadales</taxon>
        <taxon>Volvocaceae</taxon>
        <taxon>Gonium</taxon>
    </lineage>
</organism>
<protein>
    <submittedName>
        <fullName evidence="1">Uncharacterized protein</fullName>
    </submittedName>
</protein>
<evidence type="ECO:0000313" key="2">
    <source>
        <dbReference type="Proteomes" id="UP000075714"/>
    </source>
</evidence>
<keyword evidence="2" id="KW-1185">Reference proteome</keyword>
<dbReference type="EMBL" id="LSYV01000015">
    <property type="protein sequence ID" value="KXZ51065.1"/>
    <property type="molecule type" value="Genomic_DNA"/>
</dbReference>